<comment type="caution">
    <text evidence="1">The sequence shown here is derived from an EMBL/GenBank/DDBJ whole genome shotgun (WGS) entry which is preliminary data.</text>
</comment>
<sequence length="64" mass="7877">MFFYSKNTICNAKFNQAKFGILKVRIWARKFKICSKNLPKTAHFRRRNRRRYVIISRILKSRRV</sequence>
<accession>C6RH11</accession>
<organism evidence="1 2">
    <name type="scientific">Campylobacter showae RM3277</name>
    <dbReference type="NCBI Taxonomy" id="553219"/>
    <lineage>
        <taxon>Bacteria</taxon>
        <taxon>Pseudomonadati</taxon>
        <taxon>Campylobacterota</taxon>
        <taxon>Epsilonproteobacteria</taxon>
        <taxon>Campylobacterales</taxon>
        <taxon>Campylobacteraceae</taxon>
        <taxon>Campylobacter</taxon>
    </lineage>
</organism>
<dbReference type="AlphaFoldDB" id="C6RH11"/>
<reference evidence="1 2" key="1">
    <citation type="submission" date="2009-07" db="EMBL/GenBank/DDBJ databases">
        <authorList>
            <person name="Madupu R."/>
            <person name="Sebastian Y."/>
            <person name="Durkin A.S."/>
            <person name="Torralba M."/>
            <person name="Methe B."/>
            <person name="Sutton G.G."/>
            <person name="Strausberg R.L."/>
            <person name="Nelson K.E."/>
        </authorList>
    </citation>
    <scope>NUCLEOTIDE SEQUENCE [LARGE SCALE GENOMIC DNA]</scope>
    <source>
        <strain evidence="1 2">RM3277</strain>
    </source>
</reference>
<dbReference type="EMBL" id="ACVQ01000022">
    <property type="protein sequence ID" value="EET79367.1"/>
    <property type="molecule type" value="Genomic_DNA"/>
</dbReference>
<proteinExistence type="predicted"/>
<protein>
    <submittedName>
        <fullName evidence="1">Uncharacterized protein</fullName>
    </submittedName>
</protein>
<evidence type="ECO:0000313" key="2">
    <source>
        <dbReference type="Proteomes" id="UP000003107"/>
    </source>
</evidence>
<name>C6RH11_9BACT</name>
<gene>
    <name evidence="1" type="ORF">CAMSH0001_1645</name>
</gene>
<evidence type="ECO:0000313" key="1">
    <source>
        <dbReference type="EMBL" id="EET79367.1"/>
    </source>
</evidence>
<dbReference type="STRING" id="553219.CAMSH0001_1645"/>
<dbReference type="Proteomes" id="UP000003107">
    <property type="component" value="Unassembled WGS sequence"/>
</dbReference>
<keyword evidence="2" id="KW-1185">Reference proteome</keyword>